<evidence type="ECO:0000259" key="10">
    <source>
        <dbReference type="Pfam" id="PF00999"/>
    </source>
</evidence>
<feature type="transmembrane region" description="Helical" evidence="9">
    <location>
        <begin position="6"/>
        <end position="21"/>
    </location>
</feature>
<dbReference type="GO" id="GO:1902600">
    <property type="term" value="P:proton transmembrane transport"/>
    <property type="evidence" value="ECO:0007669"/>
    <property type="project" value="InterPro"/>
</dbReference>
<dbReference type="STRING" id="326475.AWB66_05451"/>
<evidence type="ECO:0000256" key="8">
    <source>
        <dbReference type="ARBA" id="ARBA00023136"/>
    </source>
</evidence>
<feature type="transmembrane region" description="Helical" evidence="9">
    <location>
        <begin position="191"/>
        <end position="218"/>
    </location>
</feature>
<keyword evidence="8 9" id="KW-0472">Membrane</keyword>
<dbReference type="PANTHER" id="PTHR32507:SF8">
    <property type="entry name" value="CNH1P"/>
    <property type="match status" value="1"/>
</dbReference>
<comment type="caution">
    <text evidence="11">The sequence shown here is derived from an EMBL/GenBank/DDBJ whole genome shotgun (WGS) entry which is preliminary data.</text>
</comment>
<dbReference type="GO" id="GO:0005886">
    <property type="term" value="C:plasma membrane"/>
    <property type="evidence" value="ECO:0007669"/>
    <property type="project" value="UniProtKB-SubCell"/>
</dbReference>
<gene>
    <name evidence="11" type="ORF">AWB66_05451</name>
</gene>
<keyword evidence="5 9" id="KW-0812">Transmembrane</keyword>
<dbReference type="InterPro" id="IPR006153">
    <property type="entry name" value="Cation/H_exchanger_TM"/>
</dbReference>
<feature type="transmembrane region" description="Helical" evidence="9">
    <location>
        <begin position="340"/>
        <end position="362"/>
    </location>
</feature>
<comment type="subcellular location">
    <subcellularLocation>
        <location evidence="1">Cell membrane</location>
        <topology evidence="1">Multi-pass membrane protein</topology>
    </subcellularLocation>
</comment>
<dbReference type="Pfam" id="PF00999">
    <property type="entry name" value="Na_H_Exchanger"/>
    <property type="match status" value="1"/>
</dbReference>
<dbReference type="AlphaFoldDB" id="A0A158K773"/>
<keyword evidence="2" id="KW-0813">Transport</keyword>
<feature type="transmembrane region" description="Helical" evidence="9">
    <location>
        <begin position="317"/>
        <end position="334"/>
    </location>
</feature>
<dbReference type="InterPro" id="IPR038770">
    <property type="entry name" value="Na+/solute_symporter_sf"/>
</dbReference>
<accession>A0A158K773</accession>
<evidence type="ECO:0000256" key="3">
    <source>
        <dbReference type="ARBA" id="ARBA00022449"/>
    </source>
</evidence>
<feature type="transmembrane region" description="Helical" evidence="9">
    <location>
        <begin position="405"/>
        <end position="427"/>
    </location>
</feature>
<evidence type="ECO:0000256" key="7">
    <source>
        <dbReference type="ARBA" id="ARBA00023065"/>
    </source>
</evidence>
<keyword evidence="6 9" id="KW-1133">Transmembrane helix</keyword>
<evidence type="ECO:0000256" key="6">
    <source>
        <dbReference type="ARBA" id="ARBA00022989"/>
    </source>
</evidence>
<evidence type="ECO:0000313" key="12">
    <source>
        <dbReference type="Proteomes" id="UP000054717"/>
    </source>
</evidence>
<dbReference type="Gene3D" id="1.20.1530.20">
    <property type="match status" value="1"/>
</dbReference>
<dbReference type="EMBL" id="FCNZ02000030">
    <property type="protein sequence ID" value="SAL76629.1"/>
    <property type="molecule type" value="Genomic_DNA"/>
</dbReference>
<dbReference type="Proteomes" id="UP000054717">
    <property type="component" value="Unassembled WGS sequence"/>
</dbReference>
<organism evidence="11 12">
    <name type="scientific">Caballeronia telluris</name>
    <dbReference type="NCBI Taxonomy" id="326475"/>
    <lineage>
        <taxon>Bacteria</taxon>
        <taxon>Pseudomonadati</taxon>
        <taxon>Pseudomonadota</taxon>
        <taxon>Betaproteobacteria</taxon>
        <taxon>Burkholderiales</taxon>
        <taxon>Burkholderiaceae</taxon>
        <taxon>Caballeronia</taxon>
    </lineage>
</organism>
<reference evidence="11" key="1">
    <citation type="submission" date="2016-01" db="EMBL/GenBank/DDBJ databases">
        <authorList>
            <person name="Peeters Charlotte."/>
        </authorList>
    </citation>
    <scope>NUCLEOTIDE SEQUENCE</scope>
    <source>
        <strain evidence="11">LMG 22936</strain>
    </source>
</reference>
<keyword evidence="7" id="KW-0406">Ion transport</keyword>
<dbReference type="GO" id="GO:0015297">
    <property type="term" value="F:antiporter activity"/>
    <property type="evidence" value="ECO:0007669"/>
    <property type="project" value="UniProtKB-KW"/>
</dbReference>
<proteinExistence type="predicted"/>
<evidence type="ECO:0000256" key="1">
    <source>
        <dbReference type="ARBA" id="ARBA00004651"/>
    </source>
</evidence>
<name>A0A158K773_9BURK</name>
<evidence type="ECO:0000256" key="5">
    <source>
        <dbReference type="ARBA" id="ARBA00022692"/>
    </source>
</evidence>
<feature type="transmembrane region" description="Helical" evidence="9">
    <location>
        <begin position="238"/>
        <end position="264"/>
    </location>
</feature>
<evidence type="ECO:0000256" key="2">
    <source>
        <dbReference type="ARBA" id="ARBA00022448"/>
    </source>
</evidence>
<feature type="transmembrane region" description="Helical" evidence="9">
    <location>
        <begin position="374"/>
        <end position="393"/>
    </location>
</feature>
<feature type="transmembrane region" description="Helical" evidence="9">
    <location>
        <begin position="93"/>
        <end position="116"/>
    </location>
</feature>
<keyword evidence="4" id="KW-1003">Cell membrane</keyword>
<protein>
    <submittedName>
        <fullName evidence="11">Sodium/hydrogen exchanger</fullName>
    </submittedName>
</protein>
<feature type="domain" description="Cation/H+ exchanger transmembrane" evidence="10">
    <location>
        <begin position="16"/>
        <end position="427"/>
    </location>
</feature>
<evidence type="ECO:0000256" key="4">
    <source>
        <dbReference type="ARBA" id="ARBA00022475"/>
    </source>
</evidence>
<feature type="transmembrane region" description="Helical" evidence="9">
    <location>
        <begin position="33"/>
        <end position="53"/>
    </location>
</feature>
<dbReference type="PANTHER" id="PTHR32507">
    <property type="entry name" value="NA(+)/H(+) ANTIPORTER 1"/>
    <property type="match status" value="1"/>
</dbReference>
<keyword evidence="12" id="KW-1185">Reference proteome</keyword>
<sequence length="434" mass="46448">MVIESLWFLIVGALMILMAIGRKFVERLPMTGAMVYLVVGFLLGPACAGLLTIDLQCDVALLRTLTEAGLIVSLFAIGMYLRIDLSNPLWRLTLRLAGPAMLITIGALFVAAYWGLGLAAGPALLLASVLAPTDPVLANELRVEEAGDDEPLRFALSSEGGLNDGAASPMVYIALALCGVHTLGSSNPWTFALAIAWGLASAAIIGWALGTGIVVLVTKLRTHYDHALGLEGFLALGLVALAYGATLIVDGYAFIAVFIAGVALRRQEMKATGEKPPNEVLESVERGQREEAAKDPELAHAYIAENMMGFSVEMERFVELGLMVIVGSVVSAHWQELLHWSVIWPVLFLFFVARPLGSSLSLVGSSMDRHQRALSGWLGLRGVSAFYYLLFSLEKAGSATVANLLPVIVAAIVLSVFLHGSSATILLDRYLSKR</sequence>
<evidence type="ECO:0000256" key="9">
    <source>
        <dbReference type="SAM" id="Phobius"/>
    </source>
</evidence>
<keyword evidence="3" id="KW-0050">Antiport</keyword>
<evidence type="ECO:0000313" key="11">
    <source>
        <dbReference type="EMBL" id="SAL76629.1"/>
    </source>
</evidence>
<feature type="transmembrane region" description="Helical" evidence="9">
    <location>
        <begin position="59"/>
        <end position="81"/>
    </location>
</feature>